<dbReference type="EMBL" id="FTOT01000010">
    <property type="protein sequence ID" value="SIT21370.1"/>
    <property type="molecule type" value="Genomic_DNA"/>
</dbReference>
<name>A0A1N7QEU0_9RHOB</name>
<accession>A0A1N7QEU0</accession>
<evidence type="ECO:0008006" key="3">
    <source>
        <dbReference type="Google" id="ProtNLM"/>
    </source>
</evidence>
<organism evidence="1 2">
    <name type="scientific">Gemmobacter megaterium</name>
    <dbReference type="NCBI Taxonomy" id="1086013"/>
    <lineage>
        <taxon>Bacteria</taxon>
        <taxon>Pseudomonadati</taxon>
        <taxon>Pseudomonadota</taxon>
        <taxon>Alphaproteobacteria</taxon>
        <taxon>Rhodobacterales</taxon>
        <taxon>Paracoccaceae</taxon>
        <taxon>Gemmobacter</taxon>
    </lineage>
</organism>
<dbReference type="GO" id="GO:0004534">
    <property type="term" value="F:5'-3' RNA exonuclease activity"/>
    <property type="evidence" value="ECO:0007669"/>
    <property type="project" value="TreeGrafter"/>
</dbReference>
<evidence type="ECO:0000313" key="1">
    <source>
        <dbReference type="EMBL" id="SIT21370.1"/>
    </source>
</evidence>
<gene>
    <name evidence="1" type="ORF">SAMN05421774_1108</name>
</gene>
<evidence type="ECO:0000313" key="2">
    <source>
        <dbReference type="Proteomes" id="UP000186141"/>
    </source>
</evidence>
<dbReference type="STRING" id="1086013.SAMN05421774_1108"/>
<protein>
    <recommendedName>
        <fullName evidence="3">Polymerase/histidinol phosphatase N-terminal domain-containing protein</fullName>
    </recommendedName>
</protein>
<proteinExistence type="predicted"/>
<dbReference type="GO" id="GO:0035312">
    <property type="term" value="F:5'-3' DNA exonuclease activity"/>
    <property type="evidence" value="ECO:0007669"/>
    <property type="project" value="TreeGrafter"/>
</dbReference>
<dbReference type="SUPFAM" id="SSF89550">
    <property type="entry name" value="PHP domain-like"/>
    <property type="match status" value="1"/>
</dbReference>
<dbReference type="PANTHER" id="PTHR42924">
    <property type="entry name" value="EXONUCLEASE"/>
    <property type="match status" value="1"/>
</dbReference>
<dbReference type="InterPro" id="IPR052018">
    <property type="entry name" value="PHP_domain"/>
</dbReference>
<reference evidence="1 2" key="1">
    <citation type="submission" date="2017-01" db="EMBL/GenBank/DDBJ databases">
        <authorList>
            <person name="Mah S.A."/>
            <person name="Swanson W.J."/>
            <person name="Moy G.W."/>
            <person name="Vacquier V.D."/>
        </authorList>
    </citation>
    <scope>NUCLEOTIDE SEQUENCE [LARGE SCALE GENOMIC DNA]</scope>
    <source>
        <strain evidence="1 2">DSM 26375</strain>
    </source>
</reference>
<dbReference type="RefSeq" id="WP_144039005.1">
    <property type="nucleotide sequence ID" value="NZ_BMEH01000010.1"/>
</dbReference>
<keyword evidence="2" id="KW-1185">Reference proteome</keyword>
<dbReference type="AlphaFoldDB" id="A0A1N7QEU0"/>
<dbReference type="OrthoDB" id="9804333at2"/>
<sequence>MRRMRVVIHAHSLWSYDGRYSLDRIARIYGRLGADAVMMTEHDTGFAPERFAAYRAACAAASTPRCHLVPGIEYSSPDNDIHILTWGVGRFLGEHRPVLDTLRDVQAAGGVAVLAHPARRRAWAKVDPAWFGLLHGIELWNRKADGIAHGPEALALIRQTGLPAFAGHDFHRLRQIWPIWQGVDPPPPGADPEAALVAAIAGGRSTAMAFGRPVLDPDGAPRSLHHARAERLRRGLRDLIRRKG</sequence>
<dbReference type="Gene3D" id="3.20.20.140">
    <property type="entry name" value="Metal-dependent hydrolases"/>
    <property type="match status" value="1"/>
</dbReference>
<dbReference type="PANTHER" id="PTHR42924:SF3">
    <property type="entry name" value="POLYMERASE_HISTIDINOL PHOSPHATASE N-TERMINAL DOMAIN-CONTAINING PROTEIN"/>
    <property type="match status" value="1"/>
</dbReference>
<dbReference type="InterPro" id="IPR016195">
    <property type="entry name" value="Pol/histidinol_Pase-like"/>
</dbReference>
<dbReference type="Proteomes" id="UP000186141">
    <property type="component" value="Unassembled WGS sequence"/>
</dbReference>